<organism evidence="2">
    <name type="scientific">marine metagenome</name>
    <dbReference type="NCBI Taxonomy" id="408172"/>
    <lineage>
        <taxon>unclassified sequences</taxon>
        <taxon>metagenomes</taxon>
        <taxon>ecological metagenomes</taxon>
    </lineage>
</organism>
<dbReference type="EMBL" id="UINC01205323">
    <property type="protein sequence ID" value="SVE26445.1"/>
    <property type="molecule type" value="Genomic_DNA"/>
</dbReference>
<accession>A0A383C4C4</accession>
<proteinExistence type="predicted"/>
<keyword evidence="1" id="KW-0812">Transmembrane</keyword>
<evidence type="ECO:0008006" key="3">
    <source>
        <dbReference type="Google" id="ProtNLM"/>
    </source>
</evidence>
<gene>
    <name evidence="2" type="ORF">METZ01_LOCUS479299</name>
</gene>
<feature type="transmembrane region" description="Helical" evidence="1">
    <location>
        <begin position="23"/>
        <end position="41"/>
    </location>
</feature>
<reference evidence="2" key="1">
    <citation type="submission" date="2018-05" db="EMBL/GenBank/DDBJ databases">
        <authorList>
            <person name="Lanie J.A."/>
            <person name="Ng W.-L."/>
            <person name="Kazmierczak K.M."/>
            <person name="Andrzejewski T.M."/>
            <person name="Davidsen T.M."/>
            <person name="Wayne K.J."/>
            <person name="Tettelin H."/>
            <person name="Glass J.I."/>
            <person name="Rusch D."/>
            <person name="Podicherti R."/>
            <person name="Tsui H.-C.T."/>
            <person name="Winkler M.E."/>
        </authorList>
    </citation>
    <scope>NUCLEOTIDE SEQUENCE</scope>
</reference>
<protein>
    <recommendedName>
        <fullName evidence="3">Peptidase M41 FtsH extracellular domain-containing protein</fullName>
    </recommendedName>
</protein>
<sequence length="57" mass="6489">MQESDPNRPVEPNNRLGRISKNAAFLMMMAVMLLFLIRAMGSPDQAVLELTYTEFND</sequence>
<dbReference type="AlphaFoldDB" id="A0A383C4C4"/>
<evidence type="ECO:0000256" key="1">
    <source>
        <dbReference type="SAM" id="Phobius"/>
    </source>
</evidence>
<keyword evidence="1" id="KW-0472">Membrane</keyword>
<name>A0A383C4C4_9ZZZZ</name>
<evidence type="ECO:0000313" key="2">
    <source>
        <dbReference type="EMBL" id="SVE26445.1"/>
    </source>
</evidence>
<feature type="non-terminal residue" evidence="2">
    <location>
        <position position="57"/>
    </location>
</feature>
<keyword evidence="1" id="KW-1133">Transmembrane helix</keyword>